<protein>
    <submittedName>
        <fullName evidence="1">523_t:CDS:1</fullName>
    </submittedName>
</protein>
<dbReference type="Proteomes" id="UP000789405">
    <property type="component" value="Unassembled WGS sequence"/>
</dbReference>
<dbReference type="EMBL" id="CAJVPY010072435">
    <property type="protein sequence ID" value="CAG8829020.1"/>
    <property type="molecule type" value="Genomic_DNA"/>
</dbReference>
<evidence type="ECO:0000313" key="1">
    <source>
        <dbReference type="EMBL" id="CAG8829020.1"/>
    </source>
</evidence>
<feature type="non-terminal residue" evidence="1">
    <location>
        <position position="1"/>
    </location>
</feature>
<accession>A0A9N9KH74</accession>
<keyword evidence="2" id="KW-1185">Reference proteome</keyword>
<feature type="non-terminal residue" evidence="1">
    <location>
        <position position="85"/>
    </location>
</feature>
<organism evidence="1 2">
    <name type="scientific">Dentiscutata erythropus</name>
    <dbReference type="NCBI Taxonomy" id="1348616"/>
    <lineage>
        <taxon>Eukaryota</taxon>
        <taxon>Fungi</taxon>
        <taxon>Fungi incertae sedis</taxon>
        <taxon>Mucoromycota</taxon>
        <taxon>Glomeromycotina</taxon>
        <taxon>Glomeromycetes</taxon>
        <taxon>Diversisporales</taxon>
        <taxon>Gigasporaceae</taxon>
        <taxon>Dentiscutata</taxon>
    </lineage>
</organism>
<evidence type="ECO:0000313" key="2">
    <source>
        <dbReference type="Proteomes" id="UP000789405"/>
    </source>
</evidence>
<gene>
    <name evidence="1" type="ORF">DERYTH_LOCUS28599</name>
</gene>
<dbReference type="AlphaFoldDB" id="A0A9N9KH74"/>
<proteinExistence type="predicted"/>
<comment type="caution">
    <text evidence="1">The sequence shown here is derived from an EMBL/GenBank/DDBJ whole genome shotgun (WGS) entry which is preliminary data.</text>
</comment>
<reference evidence="1" key="1">
    <citation type="submission" date="2021-06" db="EMBL/GenBank/DDBJ databases">
        <authorList>
            <person name="Kallberg Y."/>
            <person name="Tangrot J."/>
            <person name="Rosling A."/>
        </authorList>
    </citation>
    <scope>NUCLEOTIDE SEQUENCE</scope>
    <source>
        <strain evidence="1">MA453B</strain>
    </source>
</reference>
<sequence>VVGKFDYAIINHAKHSWLCFGDALGLRHNLKTDKRCHCMKSSAYSKPIRSDEFISPSKYYQEISREFLFSVEEYEVFKILSRNDL</sequence>
<name>A0A9N9KH74_9GLOM</name>